<dbReference type="Proteomes" id="UP000694397">
    <property type="component" value="Chromosome 2"/>
</dbReference>
<name>A0A8C9RM28_SCLFO</name>
<keyword evidence="2" id="KW-1185">Reference proteome</keyword>
<reference evidence="1" key="2">
    <citation type="submission" date="2025-08" db="UniProtKB">
        <authorList>
            <consortium name="Ensembl"/>
        </authorList>
    </citation>
    <scope>IDENTIFICATION</scope>
</reference>
<reference evidence="1" key="3">
    <citation type="submission" date="2025-09" db="UniProtKB">
        <authorList>
            <consortium name="Ensembl"/>
        </authorList>
    </citation>
    <scope>IDENTIFICATION</scope>
</reference>
<organism evidence="1 2">
    <name type="scientific">Scleropages formosus</name>
    <name type="common">Asian bonytongue</name>
    <name type="synonym">Osteoglossum formosum</name>
    <dbReference type="NCBI Taxonomy" id="113540"/>
    <lineage>
        <taxon>Eukaryota</taxon>
        <taxon>Metazoa</taxon>
        <taxon>Chordata</taxon>
        <taxon>Craniata</taxon>
        <taxon>Vertebrata</taxon>
        <taxon>Euteleostomi</taxon>
        <taxon>Actinopterygii</taxon>
        <taxon>Neopterygii</taxon>
        <taxon>Teleostei</taxon>
        <taxon>Osteoglossocephala</taxon>
        <taxon>Osteoglossomorpha</taxon>
        <taxon>Osteoglossiformes</taxon>
        <taxon>Osteoglossidae</taxon>
        <taxon>Scleropages</taxon>
    </lineage>
</organism>
<sequence>MFICSFINFCLAAGTPCSQNPSDNINLVIHLCVFVPPNCSPVLADKTALLF</sequence>
<accession>A0A8C9RM28</accession>
<reference evidence="1 2" key="1">
    <citation type="submission" date="2019-04" db="EMBL/GenBank/DDBJ databases">
        <authorList>
            <consortium name="Wellcome Sanger Institute Data Sharing"/>
        </authorList>
    </citation>
    <scope>NUCLEOTIDE SEQUENCE [LARGE SCALE GENOMIC DNA]</scope>
</reference>
<evidence type="ECO:0000313" key="2">
    <source>
        <dbReference type="Proteomes" id="UP000694397"/>
    </source>
</evidence>
<dbReference type="Ensembl" id="ENSSFOT00015018817.2">
    <property type="protein sequence ID" value="ENSSFOP00015018605.2"/>
    <property type="gene ID" value="ENSSFOG00015011950.2"/>
</dbReference>
<proteinExistence type="predicted"/>
<dbReference type="AlphaFoldDB" id="A0A8C9RM28"/>
<evidence type="ECO:0000313" key="1">
    <source>
        <dbReference type="Ensembl" id="ENSSFOP00015018605.2"/>
    </source>
</evidence>
<protein>
    <submittedName>
        <fullName evidence="1">Uncharacterized protein</fullName>
    </submittedName>
</protein>